<sequence>MAIHPSHPASSSGSQRTTLTPSEIEAWTTQAVQALNAVSLNEAAPLRGASVTLDIPLDATSQPARDDEDKLDGAAVPMPRTPRREPMRRDSLKRREALLKGKEGSRRRQRWENDRLLSNPWAQAPLPSDWEVQPTCPRYAVPFFLAPIWDDTLAKRVEKREKAAVAAKQARDKVEAAVEGRVPRELRDKLKRAKGAKGAKALLQDLEMEVRKFVARWEEKEAEMVREGMVDPDSEDEEIVFVGRNGQMHDMQTPRTSEESDIGQAQLVFDSLEEDRGASFGRWLVHSIGEYYGLRTWSVTVPGDPARREAYVGLQPSKQKSKRRVSFRSPLPRPLWGLV</sequence>
<keyword evidence="4" id="KW-1185">Reference proteome</keyword>
<dbReference type="Proteomes" id="UP000800041">
    <property type="component" value="Unassembled WGS sequence"/>
</dbReference>
<evidence type="ECO:0000313" key="4">
    <source>
        <dbReference type="Proteomes" id="UP000800041"/>
    </source>
</evidence>
<dbReference type="InterPro" id="IPR039629">
    <property type="entry name" value="R3HDM4"/>
</dbReference>
<accession>A0A6G1GPF0</accession>
<feature type="compositionally biased region" description="Basic and acidic residues" evidence="1">
    <location>
        <begin position="82"/>
        <end position="91"/>
    </location>
</feature>
<gene>
    <name evidence="3" type="ORF">K402DRAFT_339953</name>
</gene>
<organism evidence="3 4">
    <name type="scientific">Aulographum hederae CBS 113979</name>
    <dbReference type="NCBI Taxonomy" id="1176131"/>
    <lineage>
        <taxon>Eukaryota</taxon>
        <taxon>Fungi</taxon>
        <taxon>Dikarya</taxon>
        <taxon>Ascomycota</taxon>
        <taxon>Pezizomycotina</taxon>
        <taxon>Dothideomycetes</taxon>
        <taxon>Pleosporomycetidae</taxon>
        <taxon>Aulographales</taxon>
        <taxon>Aulographaceae</taxon>
    </lineage>
</organism>
<protein>
    <recommendedName>
        <fullName evidence="2">R3H-associated N-terminal domain-containing protein</fullName>
    </recommendedName>
</protein>
<evidence type="ECO:0000256" key="1">
    <source>
        <dbReference type="SAM" id="MobiDB-lite"/>
    </source>
</evidence>
<proteinExistence type="predicted"/>
<dbReference type="OrthoDB" id="10256743at2759"/>
<dbReference type="EMBL" id="ML977182">
    <property type="protein sequence ID" value="KAF1982618.1"/>
    <property type="molecule type" value="Genomic_DNA"/>
</dbReference>
<dbReference type="SUPFAM" id="SSF82708">
    <property type="entry name" value="R3H domain"/>
    <property type="match status" value="1"/>
</dbReference>
<name>A0A6G1GPF0_9PEZI</name>
<dbReference type="InterPro" id="IPR025952">
    <property type="entry name" value="R3H-assoc_dom"/>
</dbReference>
<dbReference type="AlphaFoldDB" id="A0A6G1GPF0"/>
<feature type="region of interest" description="Disordered" evidence="1">
    <location>
        <begin position="1"/>
        <end position="22"/>
    </location>
</feature>
<dbReference type="InterPro" id="IPR036867">
    <property type="entry name" value="R3H_dom_sf"/>
</dbReference>
<feature type="region of interest" description="Disordered" evidence="1">
    <location>
        <begin position="59"/>
        <end position="91"/>
    </location>
</feature>
<dbReference type="Pfam" id="PF13902">
    <property type="entry name" value="R3H-assoc"/>
    <property type="match status" value="1"/>
</dbReference>
<dbReference type="PANTHER" id="PTHR32019:SF2">
    <property type="entry name" value="R3H DOMAIN-CONTAINING PROTEIN 4"/>
    <property type="match status" value="1"/>
</dbReference>
<evidence type="ECO:0000259" key="2">
    <source>
        <dbReference type="Pfam" id="PF13902"/>
    </source>
</evidence>
<feature type="compositionally biased region" description="Polar residues" evidence="1">
    <location>
        <begin position="8"/>
        <end position="22"/>
    </location>
</feature>
<dbReference type="GO" id="GO:0003676">
    <property type="term" value="F:nucleic acid binding"/>
    <property type="evidence" value="ECO:0007669"/>
    <property type="project" value="InterPro"/>
</dbReference>
<evidence type="ECO:0000313" key="3">
    <source>
        <dbReference type="EMBL" id="KAF1982618.1"/>
    </source>
</evidence>
<dbReference type="PANTHER" id="PTHR32019">
    <property type="entry name" value="R3H DOMAIN-CONTAINING PROTEIN 4"/>
    <property type="match status" value="1"/>
</dbReference>
<feature type="domain" description="R3H-associated N-terminal" evidence="2">
    <location>
        <begin position="84"/>
        <end position="192"/>
    </location>
</feature>
<reference evidence="3" key="1">
    <citation type="journal article" date="2020" name="Stud. Mycol.">
        <title>101 Dothideomycetes genomes: a test case for predicting lifestyles and emergence of pathogens.</title>
        <authorList>
            <person name="Haridas S."/>
            <person name="Albert R."/>
            <person name="Binder M."/>
            <person name="Bloem J."/>
            <person name="Labutti K."/>
            <person name="Salamov A."/>
            <person name="Andreopoulos B."/>
            <person name="Baker S."/>
            <person name="Barry K."/>
            <person name="Bills G."/>
            <person name="Bluhm B."/>
            <person name="Cannon C."/>
            <person name="Castanera R."/>
            <person name="Culley D."/>
            <person name="Daum C."/>
            <person name="Ezra D."/>
            <person name="Gonzalez J."/>
            <person name="Henrissat B."/>
            <person name="Kuo A."/>
            <person name="Liang C."/>
            <person name="Lipzen A."/>
            <person name="Lutzoni F."/>
            <person name="Magnuson J."/>
            <person name="Mondo S."/>
            <person name="Nolan M."/>
            <person name="Ohm R."/>
            <person name="Pangilinan J."/>
            <person name="Park H.-J."/>
            <person name="Ramirez L."/>
            <person name="Alfaro M."/>
            <person name="Sun H."/>
            <person name="Tritt A."/>
            <person name="Yoshinaga Y."/>
            <person name="Zwiers L.-H."/>
            <person name="Turgeon B."/>
            <person name="Goodwin S."/>
            <person name="Spatafora J."/>
            <person name="Crous P."/>
            <person name="Grigoriev I."/>
        </authorList>
    </citation>
    <scope>NUCLEOTIDE SEQUENCE</scope>
    <source>
        <strain evidence="3">CBS 113979</strain>
    </source>
</reference>